<dbReference type="InterPro" id="IPR004300">
    <property type="entry name" value="Glyco_hydro_57_N"/>
</dbReference>
<dbReference type="GO" id="GO:0005975">
    <property type="term" value="P:carbohydrate metabolic process"/>
    <property type="evidence" value="ECO:0007669"/>
    <property type="project" value="InterPro"/>
</dbReference>
<dbReference type="PANTHER" id="PTHR36306:SF1">
    <property type="entry name" value="ALPHA-AMYLASE-RELATED"/>
    <property type="match status" value="1"/>
</dbReference>
<evidence type="ECO:0000313" key="4">
    <source>
        <dbReference type="EMBL" id="VGO15343.1"/>
    </source>
</evidence>
<proteinExistence type="inferred from homology"/>
<name>A0A6C2U623_PONDE</name>
<dbReference type="RefSeq" id="WP_136080915.1">
    <property type="nucleotide sequence ID" value="NZ_CAAHFG010000002.1"/>
</dbReference>
<protein>
    <submittedName>
        <fullName evidence="4">Alpha-amylase 1</fullName>
    </submittedName>
</protein>
<dbReference type="Pfam" id="PF03065">
    <property type="entry name" value="Glyco_hydro_57"/>
    <property type="match status" value="1"/>
</dbReference>
<dbReference type="AlphaFoldDB" id="A0A6C2U623"/>
<evidence type="ECO:0000256" key="2">
    <source>
        <dbReference type="ARBA" id="ARBA00023277"/>
    </source>
</evidence>
<comment type="similarity">
    <text evidence="1">Belongs to the glycosyl hydrolase 57 family.</text>
</comment>
<sequence>MKYVMIFHANLNYAYLPERRYEFVIRNSYELIFDTMREHFPEDKYTFEASGYTIEQMALKTPDVLAKLKAAIESGQCEFMGSPYAHPMLPNFPEEDGRWSIKFSNDIYEKHLGMVSDSFWNPECGWRSYVPQQILDNGYKNLLGEFEAYSRSLDQDGNPLRPEIYDLEKIEDSKFYKFDFQYDLPGDESAIHLPFKNLEGYEDSDLRILMRTDRIAMFGVMYMMGGEGNTLENYVKLLKKFSAQKPGEPEGAVLLFADDAEYVGTNAWYNLKYCNDPEAIFEKMDDAEEKLVGLVREVKKLGRMVSFGQACREIPALEDKIAFDDNCAWHGGKASNWADTPMAQLLRPWQDLVRETFHAKKASLPEAVVEKFWFHLTNSYNSDGQWPPTTKKSPHIIYPFNYQYCFENLLTADTLLGGVDKASLATDPVQTMKDIFTMQQDLVLQKAASLADGGTDGEQKSAALAQELIARARNYGSVDRTLKILFPAEYATRAGLLMEARQLVGGVVVAGDKD</sequence>
<dbReference type="Gene3D" id="3.20.110.20">
    <property type="match status" value="1"/>
</dbReference>
<reference evidence="4 5" key="1">
    <citation type="submission" date="2019-04" db="EMBL/GenBank/DDBJ databases">
        <authorList>
            <person name="Van Vliet M D."/>
        </authorList>
    </citation>
    <scope>NUCLEOTIDE SEQUENCE [LARGE SCALE GENOMIC DNA]</scope>
    <source>
        <strain evidence="4 5">F1</strain>
    </source>
</reference>
<dbReference type="InterPro" id="IPR011330">
    <property type="entry name" value="Glyco_hydro/deAcase_b/a-brl"/>
</dbReference>
<dbReference type="Proteomes" id="UP000366872">
    <property type="component" value="Unassembled WGS sequence"/>
</dbReference>
<evidence type="ECO:0000256" key="1">
    <source>
        <dbReference type="ARBA" id="ARBA00006821"/>
    </source>
</evidence>
<evidence type="ECO:0000313" key="5">
    <source>
        <dbReference type="Proteomes" id="UP000366872"/>
    </source>
</evidence>
<organism evidence="4 5">
    <name type="scientific">Pontiella desulfatans</name>
    <dbReference type="NCBI Taxonomy" id="2750659"/>
    <lineage>
        <taxon>Bacteria</taxon>
        <taxon>Pseudomonadati</taxon>
        <taxon>Kiritimatiellota</taxon>
        <taxon>Kiritimatiellia</taxon>
        <taxon>Kiritimatiellales</taxon>
        <taxon>Pontiellaceae</taxon>
        <taxon>Pontiella</taxon>
    </lineage>
</organism>
<dbReference type="InterPro" id="IPR052046">
    <property type="entry name" value="GH57_Enzymes"/>
</dbReference>
<feature type="domain" description="Glycoside hydrolase family 57 N-terminal" evidence="3">
    <location>
        <begin position="15"/>
        <end position="264"/>
    </location>
</feature>
<evidence type="ECO:0000259" key="3">
    <source>
        <dbReference type="Pfam" id="PF03065"/>
    </source>
</evidence>
<gene>
    <name evidence="4" type="primary">amyA_2</name>
    <name evidence="4" type="ORF">PDESU_03926</name>
</gene>
<dbReference type="SUPFAM" id="SSF88713">
    <property type="entry name" value="Glycoside hydrolase/deacetylase"/>
    <property type="match status" value="1"/>
</dbReference>
<accession>A0A6C2U623</accession>
<dbReference type="PANTHER" id="PTHR36306">
    <property type="entry name" value="ALPHA-AMYLASE-RELATED-RELATED"/>
    <property type="match status" value="1"/>
</dbReference>
<dbReference type="GO" id="GO:0003824">
    <property type="term" value="F:catalytic activity"/>
    <property type="evidence" value="ECO:0007669"/>
    <property type="project" value="InterPro"/>
</dbReference>
<keyword evidence="5" id="KW-1185">Reference proteome</keyword>
<dbReference type="EMBL" id="CAAHFG010000002">
    <property type="protein sequence ID" value="VGO15343.1"/>
    <property type="molecule type" value="Genomic_DNA"/>
</dbReference>
<keyword evidence="2" id="KW-0119">Carbohydrate metabolism</keyword>